<feature type="binding site" evidence="13">
    <location>
        <position position="183"/>
    </location>
    <ligand>
        <name>Ca(2+)</name>
        <dbReference type="ChEBI" id="CHEBI:29108"/>
        <label>3</label>
    </ligand>
</feature>
<dbReference type="SUPFAM" id="SSF47090">
    <property type="entry name" value="PGBD-like"/>
    <property type="match status" value="1"/>
</dbReference>
<dbReference type="PROSITE" id="PS51670">
    <property type="entry name" value="SHKT"/>
    <property type="match status" value="1"/>
</dbReference>
<dbReference type="GO" id="GO:0030574">
    <property type="term" value="P:collagen catabolic process"/>
    <property type="evidence" value="ECO:0007669"/>
    <property type="project" value="TreeGrafter"/>
</dbReference>
<dbReference type="InterPro" id="IPR001818">
    <property type="entry name" value="Pept_M10_metallopeptidase"/>
</dbReference>
<dbReference type="Pfam" id="PF01549">
    <property type="entry name" value="ShK"/>
    <property type="match status" value="1"/>
</dbReference>
<feature type="binding site" evidence="13">
    <location>
        <position position="234"/>
    </location>
    <ligand>
        <name>Zn(2+)</name>
        <dbReference type="ChEBI" id="CHEBI:29105"/>
        <label>2</label>
        <note>catalytic</note>
    </ligand>
</feature>
<dbReference type="InterPro" id="IPR024079">
    <property type="entry name" value="MetalloPept_cat_dom_sf"/>
</dbReference>
<keyword evidence="7" id="KW-0378">Hydrolase</keyword>
<comment type="subcellular location">
    <subcellularLocation>
        <location evidence="1">Secreted</location>
    </subcellularLocation>
</comment>
<feature type="binding site" evidence="13">
    <location>
        <position position="228"/>
    </location>
    <ligand>
        <name>Zn(2+)</name>
        <dbReference type="ChEBI" id="CHEBI:29105"/>
        <label>2</label>
        <note>catalytic</note>
    </ligand>
</feature>
<reference evidence="16" key="1">
    <citation type="submission" date="2021-01" db="UniProtKB">
        <authorList>
            <consortium name="EnsemblMetazoa"/>
        </authorList>
    </citation>
    <scope>IDENTIFICATION</scope>
</reference>
<evidence type="ECO:0000256" key="1">
    <source>
        <dbReference type="ARBA" id="ARBA00004613"/>
    </source>
</evidence>
<dbReference type="SMART" id="SM00235">
    <property type="entry name" value="ZnMc"/>
    <property type="match status" value="1"/>
</dbReference>
<feature type="binding site" evidence="13">
    <location>
        <position position="224"/>
    </location>
    <ligand>
        <name>Zn(2+)</name>
        <dbReference type="ChEBI" id="CHEBI:29105"/>
        <label>2</label>
        <note>catalytic</note>
    </ligand>
</feature>
<dbReference type="PANTHER" id="PTHR10201">
    <property type="entry name" value="MATRIX METALLOPROTEINASE"/>
    <property type="match status" value="1"/>
</dbReference>
<evidence type="ECO:0000256" key="5">
    <source>
        <dbReference type="ARBA" id="ARBA00022723"/>
    </source>
</evidence>
<dbReference type="EnsemblMetazoa" id="CLYHEMT013592.1">
    <property type="protein sequence ID" value="CLYHEMP013592.1"/>
    <property type="gene ID" value="CLYHEMG013592"/>
</dbReference>
<dbReference type="AlphaFoldDB" id="A0A7M5WV05"/>
<keyword evidence="8 13" id="KW-0862">Zinc</keyword>
<evidence type="ECO:0000313" key="17">
    <source>
        <dbReference type="Proteomes" id="UP000594262"/>
    </source>
</evidence>
<dbReference type="CDD" id="cd04278">
    <property type="entry name" value="ZnMc_MMP"/>
    <property type="match status" value="1"/>
</dbReference>
<keyword evidence="6" id="KW-0732">Signal</keyword>
<dbReference type="Pfam" id="PF00413">
    <property type="entry name" value="Peptidase_M10"/>
    <property type="match status" value="1"/>
</dbReference>
<dbReference type="InterPro" id="IPR036365">
    <property type="entry name" value="PGBD-like_sf"/>
</dbReference>
<feature type="binding site" evidence="13">
    <location>
        <position position="200"/>
    </location>
    <ligand>
        <name>Zn(2+)</name>
        <dbReference type="ChEBI" id="CHEBI:29105"/>
        <label>1</label>
    </ligand>
</feature>
<protein>
    <recommendedName>
        <fullName evidence="15">ShKT domain-containing protein</fullName>
    </recommendedName>
</protein>
<comment type="caution">
    <text evidence="14">Lacks conserved residue(s) required for the propagation of feature annotation.</text>
</comment>
<evidence type="ECO:0000256" key="11">
    <source>
        <dbReference type="ARBA" id="ARBA00023145"/>
    </source>
</evidence>
<keyword evidence="10" id="KW-0482">Metalloprotease</keyword>
<feature type="binding site" evidence="13">
    <location>
        <position position="202"/>
    </location>
    <ligand>
        <name>Ca(2+)</name>
        <dbReference type="ChEBI" id="CHEBI:29108"/>
        <label>3</label>
    </ligand>
</feature>
<dbReference type="SMART" id="SM00254">
    <property type="entry name" value="ShKT"/>
    <property type="match status" value="1"/>
</dbReference>
<feature type="binding site" evidence="13">
    <location>
        <position position="165"/>
    </location>
    <ligand>
        <name>Ca(2+)</name>
        <dbReference type="ChEBI" id="CHEBI:29108"/>
        <label>2</label>
    </ligand>
</feature>
<evidence type="ECO:0000256" key="6">
    <source>
        <dbReference type="ARBA" id="ARBA00022729"/>
    </source>
</evidence>
<keyword evidence="5 13" id="KW-0479">Metal-binding</keyword>
<dbReference type="GO" id="GO:0005615">
    <property type="term" value="C:extracellular space"/>
    <property type="evidence" value="ECO:0007669"/>
    <property type="project" value="TreeGrafter"/>
</dbReference>
<evidence type="ECO:0000256" key="12">
    <source>
        <dbReference type="PIRSR" id="PIRSR621190-1"/>
    </source>
</evidence>
<evidence type="ECO:0000256" key="14">
    <source>
        <dbReference type="PROSITE-ProRule" id="PRU01005"/>
    </source>
</evidence>
<dbReference type="PANTHER" id="PTHR10201:SF291">
    <property type="entry name" value="MATRIX METALLOPROTEINASE 1, ISOFORM C-RELATED"/>
    <property type="match status" value="1"/>
</dbReference>
<dbReference type="Proteomes" id="UP000594262">
    <property type="component" value="Unplaced"/>
</dbReference>
<evidence type="ECO:0000256" key="2">
    <source>
        <dbReference type="ARBA" id="ARBA00010370"/>
    </source>
</evidence>
<evidence type="ECO:0000256" key="10">
    <source>
        <dbReference type="ARBA" id="ARBA00023049"/>
    </source>
</evidence>
<feature type="binding site" evidence="13">
    <location>
        <position position="131"/>
    </location>
    <ligand>
        <name>Ca(2+)</name>
        <dbReference type="ChEBI" id="CHEBI:29108"/>
        <label>1</label>
    </ligand>
</feature>
<feature type="binding site" evidence="13">
    <location>
        <position position="190"/>
    </location>
    <ligand>
        <name>Zn(2+)</name>
        <dbReference type="ChEBI" id="CHEBI:29105"/>
        <label>1</label>
    </ligand>
</feature>
<keyword evidence="4" id="KW-0645">Protease</keyword>
<dbReference type="GO" id="GO:0008270">
    <property type="term" value="F:zinc ion binding"/>
    <property type="evidence" value="ECO:0007669"/>
    <property type="project" value="InterPro"/>
</dbReference>
<feature type="binding site" evidence="13">
    <location>
        <position position="205"/>
    </location>
    <ligand>
        <name>Ca(2+)</name>
        <dbReference type="ChEBI" id="CHEBI:29108"/>
        <label>3</label>
    </ligand>
</feature>
<feature type="binding site" description="in inhibited form" evidence="13">
    <location>
        <position position="96"/>
    </location>
    <ligand>
        <name>Zn(2+)</name>
        <dbReference type="ChEBI" id="CHEBI:29105"/>
        <label>2</label>
        <note>catalytic</note>
    </ligand>
</feature>
<dbReference type="GO" id="GO:0031012">
    <property type="term" value="C:extracellular matrix"/>
    <property type="evidence" value="ECO:0007669"/>
    <property type="project" value="InterPro"/>
</dbReference>
<evidence type="ECO:0000256" key="4">
    <source>
        <dbReference type="ARBA" id="ARBA00022670"/>
    </source>
</evidence>
<feature type="domain" description="ShKT" evidence="15">
    <location>
        <begin position="289"/>
        <end position="327"/>
    </location>
</feature>
<evidence type="ECO:0000256" key="3">
    <source>
        <dbReference type="ARBA" id="ARBA00022525"/>
    </source>
</evidence>
<organism evidence="16 17">
    <name type="scientific">Clytia hemisphaerica</name>
    <dbReference type="NCBI Taxonomy" id="252671"/>
    <lineage>
        <taxon>Eukaryota</taxon>
        <taxon>Metazoa</taxon>
        <taxon>Cnidaria</taxon>
        <taxon>Hydrozoa</taxon>
        <taxon>Hydroidolina</taxon>
        <taxon>Leptothecata</taxon>
        <taxon>Obeliida</taxon>
        <taxon>Clytiidae</taxon>
        <taxon>Clytia</taxon>
    </lineage>
</organism>
<dbReference type="GO" id="GO:0030198">
    <property type="term" value="P:extracellular matrix organization"/>
    <property type="evidence" value="ECO:0007669"/>
    <property type="project" value="TreeGrafter"/>
</dbReference>
<comment type="cofactor">
    <cofactor evidence="13">
        <name>Zn(2+)</name>
        <dbReference type="ChEBI" id="CHEBI:29105"/>
    </cofactor>
    <text evidence="13">Binds 2 Zn(2+) ions per subunit.</text>
</comment>
<evidence type="ECO:0000256" key="7">
    <source>
        <dbReference type="ARBA" id="ARBA00022801"/>
    </source>
</evidence>
<dbReference type="PRINTS" id="PR00138">
    <property type="entry name" value="MATRIXIN"/>
</dbReference>
<comment type="cofactor">
    <cofactor evidence="13">
        <name>Ca(2+)</name>
        <dbReference type="ChEBI" id="CHEBI:29108"/>
    </cofactor>
    <text evidence="13">Can bind about 5 Ca(2+) ions per subunit.</text>
</comment>
<dbReference type="InterPro" id="IPR003582">
    <property type="entry name" value="ShKT_dom"/>
</dbReference>
<dbReference type="OrthoDB" id="406838at2759"/>
<evidence type="ECO:0000313" key="16">
    <source>
        <dbReference type="EnsemblMetazoa" id="CLYHEMP013592.1"/>
    </source>
</evidence>
<keyword evidence="11" id="KW-0865">Zymogen</keyword>
<feature type="binding site" evidence="13">
    <location>
        <position position="177"/>
    </location>
    <ligand>
        <name>Zn(2+)</name>
        <dbReference type="ChEBI" id="CHEBI:29105"/>
        <label>1</label>
    </ligand>
</feature>
<keyword evidence="9 13" id="KW-0106">Calcium</keyword>
<feature type="binding site" evidence="13">
    <location>
        <position position="203"/>
    </location>
    <ligand>
        <name>Ca(2+)</name>
        <dbReference type="ChEBI" id="CHEBI:29108"/>
        <label>1</label>
    </ligand>
</feature>
<proteinExistence type="inferred from homology"/>
<dbReference type="InterPro" id="IPR002477">
    <property type="entry name" value="Peptidoglycan-bd-like"/>
</dbReference>
<dbReference type="Pfam" id="PF01471">
    <property type="entry name" value="PG_binding_1"/>
    <property type="match status" value="1"/>
</dbReference>
<dbReference type="FunFam" id="3.40.390.10:FF:000007">
    <property type="entry name" value="Collagenase 3"/>
    <property type="match status" value="1"/>
</dbReference>
<accession>A0A7M5WV05</accession>
<evidence type="ECO:0000259" key="15">
    <source>
        <dbReference type="PROSITE" id="PS51670"/>
    </source>
</evidence>
<dbReference type="GO" id="GO:0006508">
    <property type="term" value="P:proteolysis"/>
    <property type="evidence" value="ECO:0007669"/>
    <property type="project" value="UniProtKB-KW"/>
</dbReference>
<feature type="binding site" evidence="13">
    <location>
        <position position="205"/>
    </location>
    <ligand>
        <name>Ca(2+)</name>
        <dbReference type="ChEBI" id="CHEBI:29108"/>
        <label>1</label>
    </ligand>
</feature>
<feature type="active site" evidence="12">
    <location>
        <position position="225"/>
    </location>
</feature>
<evidence type="ECO:0000256" key="9">
    <source>
        <dbReference type="ARBA" id="ARBA00022837"/>
    </source>
</evidence>
<feature type="binding site" evidence="13">
    <location>
        <position position="175"/>
    </location>
    <ligand>
        <name>Zn(2+)</name>
        <dbReference type="ChEBI" id="CHEBI:29105"/>
        <label>1</label>
    </ligand>
</feature>
<dbReference type="SUPFAM" id="SSF55486">
    <property type="entry name" value="Metalloproteases ('zincins'), catalytic domain"/>
    <property type="match status" value="1"/>
</dbReference>
<name>A0A7M5WV05_9CNID</name>
<sequence>MVVDSLVERLYFLLTCVFIGRIVSLPVLQPMSYLERYGYHQKPSEKNLLFEYSSSTIPEEEETIKSSIKNFQRFVGLPQTGEFDDATLHQMEAPRCGRPDFQPQTLLFSLPQRYYWKKWDLTYRVEKYTSDLAKQDIDQIFKDSFEQWTKASDLTFEKSNNSIVDIMMKFASGDHGDNFPFDGIGRVLAHAFPPPNGGIHFDDHENFIASGSQGGINLPWVALHEIGHSLGLQHSNVKSSVMYPFYPGHSLASTVNLDQDDITNIQQLYGKRPVSTTSTTTKANVIQDCVDKYPDYLCGSWARGGFCTRSQRVAKYCPKTCKQYQYC</sequence>
<evidence type="ECO:0000256" key="13">
    <source>
        <dbReference type="PIRSR" id="PIRSR621190-2"/>
    </source>
</evidence>
<keyword evidence="3" id="KW-0964">Secreted</keyword>
<comment type="similarity">
    <text evidence="2">Belongs to the peptidase M10A family.</text>
</comment>
<dbReference type="InterPro" id="IPR033739">
    <property type="entry name" value="M10A_MMP"/>
</dbReference>
<feature type="binding site" evidence="13">
    <location>
        <position position="182"/>
    </location>
    <ligand>
        <name>Ca(2+)</name>
        <dbReference type="ChEBI" id="CHEBI:29108"/>
        <label>3</label>
    </ligand>
</feature>
<dbReference type="InterPro" id="IPR021190">
    <property type="entry name" value="Pept_M10A"/>
</dbReference>
<feature type="binding site" evidence="13">
    <location>
        <position position="242"/>
    </location>
    <ligand>
        <name>Zn(2+)</name>
        <dbReference type="ChEBI" id="CHEBI:29105"/>
        <label>2</label>
        <note>catalytic</note>
    </ligand>
</feature>
<dbReference type="Gene3D" id="3.40.390.10">
    <property type="entry name" value="Collagenase (Catalytic Domain)"/>
    <property type="match status" value="1"/>
</dbReference>
<evidence type="ECO:0000256" key="8">
    <source>
        <dbReference type="ARBA" id="ARBA00022833"/>
    </source>
</evidence>
<dbReference type="GO" id="GO:0004222">
    <property type="term" value="F:metalloendopeptidase activity"/>
    <property type="evidence" value="ECO:0007669"/>
    <property type="project" value="InterPro"/>
</dbReference>
<dbReference type="InterPro" id="IPR006026">
    <property type="entry name" value="Peptidase_Metallo"/>
</dbReference>
<keyword evidence="17" id="KW-1185">Reference proteome</keyword>